<keyword evidence="6" id="KW-0804">Transcription</keyword>
<evidence type="ECO:0000313" key="9">
    <source>
        <dbReference type="EMBL" id="KCZ80428.1"/>
    </source>
</evidence>
<dbReference type="OrthoDB" id="2193676at2759"/>
<dbReference type="HOGENOM" id="CLU_1389893_0_0_1"/>
<dbReference type="GO" id="GO:0000428">
    <property type="term" value="C:DNA-directed RNA polymerase complex"/>
    <property type="evidence" value="ECO:0007669"/>
    <property type="project" value="UniProtKB-KW"/>
</dbReference>
<protein>
    <recommendedName>
        <fullName evidence="2">DNA-directed RNA polymerase</fullName>
        <ecNumber evidence="2">2.7.7.6</ecNumber>
    </recommendedName>
</protein>
<dbReference type="GO" id="GO:0003677">
    <property type="term" value="F:DNA binding"/>
    <property type="evidence" value="ECO:0007669"/>
    <property type="project" value="InterPro"/>
</dbReference>
<comment type="similarity">
    <text evidence="1 7">Belongs to the RNA polymerase beta chain family.</text>
</comment>
<dbReference type="VEuPathDB" id="MicrosporidiaDB:H312_02152"/>
<reference evidence="10" key="1">
    <citation type="submission" date="2013-02" db="EMBL/GenBank/DDBJ databases">
        <authorList>
            <consortium name="The Broad Institute Genome Sequencing Platform"/>
            <person name="Cuomo C."/>
            <person name="Becnel J."/>
            <person name="Sanscrainte N."/>
            <person name="Walker B."/>
            <person name="Young S.K."/>
            <person name="Zeng Q."/>
            <person name="Gargeya S."/>
            <person name="Fitzgerald M."/>
            <person name="Haas B."/>
            <person name="Abouelleil A."/>
            <person name="Alvarado L."/>
            <person name="Arachchi H.M."/>
            <person name="Berlin A.M."/>
            <person name="Chapman S.B."/>
            <person name="Dewar J."/>
            <person name="Goldberg J."/>
            <person name="Griggs A."/>
            <person name="Gujja S."/>
            <person name="Hansen M."/>
            <person name="Howarth C."/>
            <person name="Imamovic A."/>
            <person name="Larimer J."/>
            <person name="McCowan C."/>
            <person name="Murphy C."/>
            <person name="Neiman D."/>
            <person name="Pearson M."/>
            <person name="Priest M."/>
            <person name="Roberts A."/>
            <person name="Saif S."/>
            <person name="Shea T."/>
            <person name="Sisk P."/>
            <person name="Sykes S."/>
            <person name="Wortman J."/>
            <person name="Nusbaum C."/>
            <person name="Birren B."/>
        </authorList>
    </citation>
    <scope>NUCLEOTIDE SEQUENCE [LARGE SCALE GENOMIC DNA]</scope>
    <source>
        <strain evidence="10">PRA339</strain>
    </source>
</reference>
<dbReference type="GO" id="GO:0032549">
    <property type="term" value="F:ribonucleoside binding"/>
    <property type="evidence" value="ECO:0007669"/>
    <property type="project" value="InterPro"/>
</dbReference>
<dbReference type="InterPro" id="IPR015712">
    <property type="entry name" value="DNA-dir_RNA_pol_su2"/>
</dbReference>
<evidence type="ECO:0000256" key="3">
    <source>
        <dbReference type="ARBA" id="ARBA00022478"/>
    </source>
</evidence>
<evidence type="ECO:0000256" key="1">
    <source>
        <dbReference type="ARBA" id="ARBA00006835"/>
    </source>
</evidence>
<sequence length="196" mass="22717">MFVNQEIKEDDQDDPSNFEVIGVSHMLSYIVKEKLNETLKNFFYYFQKKKFDFTPQSIKGFAKKVEPMVCQRVEAFLSNGSFNTLTCSDVMQDKGFVVLGERLNIMRFISHFRCVNRGSFFTNVKTTTVRKLRPENYGFICPVHTPDGTPCGILNHLAADATVIYKRQSFDTEIFSLYGVRLFTYLTRTCKQNFSI</sequence>
<proteinExistence type="inferred from homology"/>
<gene>
    <name evidence="9" type="ORF">H312_02152</name>
</gene>
<keyword evidence="10" id="KW-1185">Reference proteome</keyword>
<accession>A0A059EZF0</accession>
<keyword evidence="3" id="KW-0240">DNA-directed RNA polymerase</keyword>
<dbReference type="AlphaFoldDB" id="A0A059EZF0"/>
<evidence type="ECO:0000259" key="8">
    <source>
        <dbReference type="Pfam" id="PF04565"/>
    </source>
</evidence>
<dbReference type="EC" id="2.7.7.6" evidence="2"/>
<dbReference type="InterPro" id="IPR007645">
    <property type="entry name" value="RNA_pol_Rpb2_3"/>
</dbReference>
<evidence type="ECO:0000256" key="2">
    <source>
        <dbReference type="ARBA" id="ARBA00012418"/>
    </source>
</evidence>
<reference evidence="9 10" key="2">
    <citation type="submission" date="2014-03" db="EMBL/GenBank/DDBJ databases">
        <title>The Genome Sequence of Anncaliia algerae insect isolate PRA339.</title>
        <authorList>
            <consortium name="The Broad Institute Genome Sequencing Platform"/>
            <consortium name="The Broad Institute Genome Sequencing Center for Infectious Disease"/>
            <person name="Cuomo C."/>
            <person name="Becnel J."/>
            <person name="Sanscrainte N."/>
            <person name="Walker B."/>
            <person name="Young S.K."/>
            <person name="Zeng Q."/>
            <person name="Gargeya S."/>
            <person name="Fitzgerald M."/>
            <person name="Haas B."/>
            <person name="Abouelleil A."/>
            <person name="Alvarado L."/>
            <person name="Arachchi H.M."/>
            <person name="Berlin A.M."/>
            <person name="Chapman S.B."/>
            <person name="Dewar J."/>
            <person name="Goldberg J."/>
            <person name="Griggs A."/>
            <person name="Gujja S."/>
            <person name="Hansen M."/>
            <person name="Howarth C."/>
            <person name="Imamovic A."/>
            <person name="Larimer J."/>
            <person name="McCowan C."/>
            <person name="Murphy C."/>
            <person name="Neiman D."/>
            <person name="Pearson M."/>
            <person name="Priest M."/>
            <person name="Roberts A."/>
            <person name="Saif S."/>
            <person name="Shea T."/>
            <person name="Sisk P."/>
            <person name="Sykes S."/>
            <person name="Wortman J."/>
            <person name="Nusbaum C."/>
            <person name="Birren B."/>
        </authorList>
    </citation>
    <scope>NUCLEOTIDE SEQUENCE [LARGE SCALE GENOMIC DNA]</scope>
    <source>
        <strain evidence="9 10">PRA339</strain>
    </source>
</reference>
<evidence type="ECO:0000313" key="10">
    <source>
        <dbReference type="Proteomes" id="UP000030655"/>
    </source>
</evidence>
<evidence type="ECO:0000256" key="5">
    <source>
        <dbReference type="ARBA" id="ARBA00022695"/>
    </source>
</evidence>
<evidence type="ECO:0000256" key="4">
    <source>
        <dbReference type="ARBA" id="ARBA00022679"/>
    </source>
</evidence>
<dbReference type="Gene3D" id="3.90.1100.10">
    <property type="match status" value="1"/>
</dbReference>
<keyword evidence="4" id="KW-0808">Transferase</keyword>
<dbReference type="EMBL" id="KK365181">
    <property type="protein sequence ID" value="KCZ80428.1"/>
    <property type="molecule type" value="Genomic_DNA"/>
</dbReference>
<dbReference type="PANTHER" id="PTHR20856">
    <property type="entry name" value="DNA-DIRECTED RNA POLYMERASE I SUBUNIT 2"/>
    <property type="match status" value="1"/>
</dbReference>
<dbReference type="SUPFAM" id="SSF64484">
    <property type="entry name" value="beta and beta-prime subunits of DNA dependent RNA-polymerase"/>
    <property type="match status" value="1"/>
</dbReference>
<dbReference type="STRING" id="1288291.A0A059EZF0"/>
<dbReference type="GO" id="GO:0003899">
    <property type="term" value="F:DNA-directed RNA polymerase activity"/>
    <property type="evidence" value="ECO:0007669"/>
    <property type="project" value="UniProtKB-EC"/>
</dbReference>
<name>A0A059EZF0_9MICR</name>
<feature type="domain" description="RNA polymerase Rpb2" evidence="8">
    <location>
        <begin position="101"/>
        <end position="163"/>
    </location>
</feature>
<organism evidence="9 10">
    <name type="scientific">Anncaliia algerae PRA339</name>
    <dbReference type="NCBI Taxonomy" id="1288291"/>
    <lineage>
        <taxon>Eukaryota</taxon>
        <taxon>Fungi</taxon>
        <taxon>Fungi incertae sedis</taxon>
        <taxon>Microsporidia</taxon>
        <taxon>Tubulinosematoidea</taxon>
        <taxon>Tubulinosematidae</taxon>
        <taxon>Anncaliia</taxon>
    </lineage>
</organism>
<dbReference type="Pfam" id="PF04565">
    <property type="entry name" value="RNA_pol_Rpb2_3"/>
    <property type="match status" value="1"/>
</dbReference>
<dbReference type="Proteomes" id="UP000030655">
    <property type="component" value="Unassembled WGS sequence"/>
</dbReference>
<evidence type="ECO:0000256" key="7">
    <source>
        <dbReference type="RuleBase" id="RU000434"/>
    </source>
</evidence>
<dbReference type="GO" id="GO:0006351">
    <property type="term" value="P:DNA-templated transcription"/>
    <property type="evidence" value="ECO:0007669"/>
    <property type="project" value="InterPro"/>
</dbReference>
<evidence type="ECO:0000256" key="6">
    <source>
        <dbReference type="ARBA" id="ARBA00023163"/>
    </source>
</evidence>
<keyword evidence="5" id="KW-0548">Nucleotidyltransferase</keyword>